<keyword evidence="5" id="KW-1185">Reference proteome</keyword>
<organism evidence="4">
    <name type="scientific">Musca domestica</name>
    <name type="common">House fly</name>
    <dbReference type="NCBI Taxonomy" id="7370"/>
    <lineage>
        <taxon>Eukaryota</taxon>
        <taxon>Metazoa</taxon>
        <taxon>Ecdysozoa</taxon>
        <taxon>Arthropoda</taxon>
        <taxon>Hexapoda</taxon>
        <taxon>Insecta</taxon>
        <taxon>Pterygota</taxon>
        <taxon>Neoptera</taxon>
        <taxon>Endopterygota</taxon>
        <taxon>Diptera</taxon>
        <taxon>Brachycera</taxon>
        <taxon>Muscomorpha</taxon>
        <taxon>Muscoidea</taxon>
        <taxon>Muscidae</taxon>
        <taxon>Musca</taxon>
    </lineage>
</organism>
<evidence type="ECO:0000313" key="6">
    <source>
        <dbReference type="RefSeq" id="XP_005179047.1"/>
    </source>
</evidence>
<proteinExistence type="predicted"/>
<keyword evidence="2 6" id="KW-0812">Transmembrane</keyword>
<feature type="compositionally biased region" description="Low complexity" evidence="1">
    <location>
        <begin position="249"/>
        <end position="274"/>
    </location>
</feature>
<feature type="chain" id="PRO_5044559924" evidence="3">
    <location>
        <begin position="21"/>
        <end position="302"/>
    </location>
</feature>
<dbReference type="GO" id="GO:0005829">
    <property type="term" value="C:cytosol"/>
    <property type="evidence" value="ECO:0007669"/>
    <property type="project" value="TreeGrafter"/>
</dbReference>
<feature type="region of interest" description="Disordered" evidence="1">
    <location>
        <begin position="222"/>
        <end position="302"/>
    </location>
</feature>
<sequence>MIKFKFFIIIGILCIAQSKADQCKKILRELANAEGLFSHCVTTHSVPVTICVGCKEAFKLMDENYTALKDTANCSAEYFDKDRVNLVAATEESLNKLWTKAYCDDCYVNDNLETFNNLSSAFEGCIGIHKDSPCDSCLLEYKNLNSFYLEMDDHNNGQVCFDIQDSMNRTRQLWSKTYKCCRREFKMTLYLVTLSIVCCLPILFYSGTYFFTKWQEREHGMLSNEDPRITPSSSSNSRVGITPNIPNDSVPSTSSSAVVNSNPVVTAVSNNTNSRRNFKKLQESDDSGQSSDDEVLPKPKYG</sequence>
<dbReference type="PANTHER" id="PTHR15644:SF2">
    <property type="entry name" value="OSTEOPETROSIS-ASSOCIATED TRANSMEMBRANE PROTEIN 1"/>
    <property type="match status" value="1"/>
</dbReference>
<protein>
    <submittedName>
        <fullName evidence="6">Osteopetrosis-associated transmembrane protein 1</fullName>
    </submittedName>
</protein>
<dbReference type="Proteomes" id="UP001652621">
    <property type="component" value="Unplaced"/>
</dbReference>
<evidence type="ECO:0000313" key="4">
    <source>
        <dbReference type="EnsemblMetazoa" id="MDOA001689-PA"/>
    </source>
</evidence>
<dbReference type="OrthoDB" id="8021850at2759"/>
<reference evidence="4" key="1">
    <citation type="submission" date="2020-05" db="UniProtKB">
        <authorList>
            <consortium name="EnsemblMetazoa"/>
        </authorList>
    </citation>
    <scope>IDENTIFICATION</scope>
    <source>
        <strain evidence="4">Aabys</strain>
    </source>
</reference>
<feature type="signal peptide" evidence="3">
    <location>
        <begin position="1"/>
        <end position="20"/>
    </location>
</feature>
<name>A0A1I8M6D0_MUSDO</name>
<reference evidence="6" key="2">
    <citation type="submission" date="2025-04" db="UniProtKB">
        <authorList>
            <consortium name="RefSeq"/>
        </authorList>
    </citation>
    <scope>IDENTIFICATION</scope>
    <source>
        <strain evidence="6">Aabys</strain>
    </source>
</reference>
<dbReference type="Pfam" id="PF09777">
    <property type="entry name" value="OSTMP1"/>
    <property type="match status" value="1"/>
</dbReference>
<dbReference type="STRING" id="7370.A0A1I8M6D0"/>
<feature type="transmembrane region" description="Helical" evidence="2">
    <location>
        <begin position="189"/>
        <end position="211"/>
    </location>
</feature>
<dbReference type="EnsemblMetazoa" id="MDOA001689-RA">
    <property type="protein sequence ID" value="MDOA001689-PA"/>
    <property type="gene ID" value="MDOA001689"/>
</dbReference>
<evidence type="ECO:0000256" key="2">
    <source>
        <dbReference type="SAM" id="Phobius"/>
    </source>
</evidence>
<dbReference type="eggNOG" id="KOG4617">
    <property type="taxonomic scope" value="Eukaryota"/>
</dbReference>
<evidence type="ECO:0000313" key="5">
    <source>
        <dbReference type="Proteomes" id="UP001652621"/>
    </source>
</evidence>
<dbReference type="InterPro" id="IPR019172">
    <property type="entry name" value="Osteopetrosis-assoc_TM_1"/>
</dbReference>
<dbReference type="GeneID" id="101898068"/>
<dbReference type="PANTHER" id="PTHR15644">
    <property type="entry name" value="OSTEOPETROSIS ASSOCIATED TRANSMEMBRANE PROTEIN 1"/>
    <property type="match status" value="1"/>
</dbReference>
<gene>
    <name evidence="4" type="primary">101898068</name>
    <name evidence="6" type="synonym">LOC101898068</name>
</gene>
<feature type="compositionally biased region" description="Polar residues" evidence="1">
    <location>
        <begin position="230"/>
        <end position="247"/>
    </location>
</feature>
<dbReference type="AlphaFoldDB" id="A0A1I8M6D0"/>
<keyword evidence="2" id="KW-0472">Membrane</keyword>
<dbReference type="VEuPathDB" id="VectorBase:MDOA001689"/>
<keyword evidence="3" id="KW-0732">Signal</keyword>
<dbReference type="RefSeq" id="XP_005179047.1">
    <property type="nucleotide sequence ID" value="XM_005178990.3"/>
</dbReference>
<evidence type="ECO:0000256" key="1">
    <source>
        <dbReference type="SAM" id="MobiDB-lite"/>
    </source>
</evidence>
<accession>A0A1I8M6D0</accession>
<evidence type="ECO:0000256" key="3">
    <source>
        <dbReference type="SAM" id="SignalP"/>
    </source>
</evidence>
<dbReference type="KEGG" id="mde:101898068"/>
<dbReference type="VEuPathDB" id="VectorBase:MDOMA2_019068"/>
<keyword evidence="2" id="KW-1133">Transmembrane helix</keyword>